<dbReference type="Gene3D" id="3.30.70.1070">
    <property type="entry name" value="Sporulation related repeat"/>
    <property type="match status" value="1"/>
</dbReference>
<dbReference type="InterPro" id="IPR036680">
    <property type="entry name" value="SPOR-like_sf"/>
</dbReference>
<feature type="compositionally biased region" description="Basic and acidic residues" evidence="1">
    <location>
        <begin position="30"/>
        <end position="39"/>
    </location>
</feature>
<sequence>MAESGAHKYTTHSSSILVRLGDKAWEIHPGGDKENHFTVEETPPAATPEDSRKVYMSSEAVREAVRKTVASTNGRRLQVPSRQFGKAPRFANAPWKALMMWVAKLAASVVYTLFPRKGNRSLTALQGGLSVGMVFGCIAMFLFHQMSPASATDLGNTKTTKPQSTHVAAMTTPTRALNLPGNHVYFVSLGTYSTEAKANAAAASAGKQGVSATVVPMNGYSVVASGAVVEADANALAAQLRKSHLNANVASVVETARQIQVLGNADGSTITATQRWLAQTSSGLLALDTWLSDHGRVVDAQTALALAIKSYPGDAAVAETGIGSQLTALQASLKSANQAFLQRNQTNSMKYLIKSLIELKNLQGIN</sequence>
<gene>
    <name evidence="3" type="ORF">K1I37_12490</name>
</gene>
<evidence type="ECO:0000313" key="3">
    <source>
        <dbReference type="EMBL" id="UNO47522.1"/>
    </source>
</evidence>
<dbReference type="KEGG" id="aaco:K1I37_12490"/>
<evidence type="ECO:0000256" key="1">
    <source>
        <dbReference type="SAM" id="MobiDB-lite"/>
    </source>
</evidence>
<protein>
    <submittedName>
        <fullName evidence="3">Uncharacterized protein</fullName>
    </submittedName>
</protein>
<keyword evidence="2" id="KW-0812">Transmembrane</keyword>
<dbReference type="OrthoDB" id="2377047at2"/>
<feature type="transmembrane region" description="Helical" evidence="2">
    <location>
        <begin position="95"/>
        <end position="114"/>
    </location>
</feature>
<dbReference type="Proteomes" id="UP000829401">
    <property type="component" value="Chromosome"/>
</dbReference>
<name>T0C7S5_ALIAG</name>
<proteinExistence type="predicted"/>
<evidence type="ECO:0000256" key="2">
    <source>
        <dbReference type="SAM" id="Phobius"/>
    </source>
</evidence>
<organism evidence="3 4">
    <name type="scientific">Alicyclobacillus acidoterrestris (strain ATCC 49025 / DSM 3922 / CIP 106132 / NCIMB 13137 / GD3B)</name>
    <dbReference type="NCBI Taxonomy" id="1356854"/>
    <lineage>
        <taxon>Bacteria</taxon>
        <taxon>Bacillati</taxon>
        <taxon>Bacillota</taxon>
        <taxon>Bacilli</taxon>
        <taxon>Bacillales</taxon>
        <taxon>Alicyclobacillaceae</taxon>
        <taxon>Alicyclobacillus</taxon>
    </lineage>
</organism>
<feature type="transmembrane region" description="Helical" evidence="2">
    <location>
        <begin position="121"/>
        <end position="143"/>
    </location>
</feature>
<dbReference type="SUPFAM" id="SSF110997">
    <property type="entry name" value="Sporulation related repeat"/>
    <property type="match status" value="1"/>
</dbReference>
<keyword evidence="2" id="KW-1133">Transmembrane helix</keyword>
<dbReference type="GO" id="GO:0042834">
    <property type="term" value="F:peptidoglycan binding"/>
    <property type="evidence" value="ECO:0007669"/>
    <property type="project" value="InterPro"/>
</dbReference>
<reference evidence="4" key="1">
    <citation type="journal article" date="2022" name="G3 (Bethesda)">
        <title>Unveiling the complete genome sequence of Alicyclobacillus acidoterrestris DSM 3922T, a taint-producing strain.</title>
        <authorList>
            <person name="Leonardo I.C."/>
            <person name="Barreto Crespo M.T."/>
            <person name="Gaspar F.B."/>
        </authorList>
    </citation>
    <scope>NUCLEOTIDE SEQUENCE [LARGE SCALE GENOMIC DNA]</scope>
    <source>
        <strain evidence="4">DSM 3922</strain>
    </source>
</reference>
<evidence type="ECO:0000313" key="4">
    <source>
        <dbReference type="Proteomes" id="UP000829401"/>
    </source>
</evidence>
<keyword evidence="2" id="KW-0472">Membrane</keyword>
<dbReference type="AlphaFoldDB" id="T0C7S5"/>
<accession>T0C7S5</accession>
<dbReference type="STRING" id="1356854.N007_03925"/>
<feature type="region of interest" description="Disordered" evidence="1">
    <location>
        <begin position="30"/>
        <end position="50"/>
    </location>
</feature>
<accession>A0A9E6ZF27</accession>
<dbReference type="RefSeq" id="WP_021295715.1">
    <property type="nucleotide sequence ID" value="NZ_AURB01000101.1"/>
</dbReference>
<dbReference type="EMBL" id="CP080467">
    <property type="protein sequence ID" value="UNO47522.1"/>
    <property type="molecule type" value="Genomic_DNA"/>
</dbReference>
<keyword evidence="4" id="KW-1185">Reference proteome</keyword>